<gene>
    <name evidence="1" type="ORF">SDENCHOL_10278</name>
</gene>
<evidence type="ECO:0008006" key="3">
    <source>
        <dbReference type="Google" id="ProtNLM"/>
    </source>
</evidence>
<sequence length="559" mass="60603">MSSIAGNALANLALPSPDGGPAPQFTSLADCKRWLADLAITNTALARDQLLQQLERLNRHPLPAAERLAILEFLRSPLHFIHDEWLRPCLLQRPELPLAAATEAGFAAMHMLWQALASGYLLVLQNAGAAATASQSSADERTQAALAATRALATMRSIHLDHCHLGLLPDPDFWQRLHRIHHAAECLDVSQLAVADKPAGMAALTAAGAYVETLLLAAAQPHELQPKQLDNVAYWARRWAAKVPLLLQPPEDPRTPPLCIDLSGSTAGAYAQPPASPPASLRWLDLRALRKTIKQRLVKLGEGVSPQELKLGKGCVQPDCELLLRRVYRDWCKGGRPAIDTTSRPCELLTRIESIHFQLSGKPFNPVRQSIYLDKRAHEELATFGHVATRAAGATGAVDNAAIVPPEHASEHWQAAAGSLVDLQLQRPLAQPGSALTAGRLIGVRQQHAPGWQLARIGWIASDLGTASLRASIRLLPGTPQAVSLIRAVEGTSKTEHCRGFHLPAVPGLEQAATLLTPTGWFRPGQPIEIQGERSQKVRLSKLLERGADFERCAYEPIA</sequence>
<evidence type="ECO:0000313" key="1">
    <source>
        <dbReference type="EMBL" id="SMB21331.1"/>
    </source>
</evidence>
<keyword evidence="2" id="KW-1185">Reference proteome</keyword>
<name>A0A7Z7MU13_9PROT</name>
<accession>A0A7Z7MU13</accession>
<dbReference type="EMBL" id="LT837803">
    <property type="protein sequence ID" value="SMB21331.1"/>
    <property type="molecule type" value="Genomic_DNA"/>
</dbReference>
<reference evidence="1" key="1">
    <citation type="submission" date="2017-03" db="EMBL/GenBank/DDBJ databases">
        <authorList>
            <consortium name="AG Boll"/>
        </authorList>
    </citation>
    <scope>NUCLEOTIDE SEQUENCE [LARGE SCALE GENOMIC DNA]</scope>
    <source>
        <strain evidence="1">Chol</strain>
    </source>
</reference>
<protein>
    <recommendedName>
        <fullName evidence="3">GTPase</fullName>
    </recommendedName>
</protein>
<evidence type="ECO:0000313" key="2">
    <source>
        <dbReference type="Proteomes" id="UP000242886"/>
    </source>
</evidence>
<dbReference type="RefSeq" id="WP_154715753.1">
    <property type="nucleotide sequence ID" value="NZ_LT837803.1"/>
</dbReference>
<proteinExistence type="predicted"/>
<organism evidence="1 2">
    <name type="scientific">Sterolibacterium denitrificans</name>
    <dbReference type="NCBI Taxonomy" id="157592"/>
    <lineage>
        <taxon>Bacteria</taxon>
        <taxon>Pseudomonadati</taxon>
        <taxon>Pseudomonadota</taxon>
        <taxon>Betaproteobacteria</taxon>
        <taxon>Nitrosomonadales</taxon>
        <taxon>Sterolibacteriaceae</taxon>
        <taxon>Sterolibacterium</taxon>
    </lineage>
</organism>
<dbReference type="Proteomes" id="UP000242886">
    <property type="component" value="Chromosome SDENCHOL"/>
</dbReference>
<dbReference type="AlphaFoldDB" id="A0A7Z7MU13"/>